<dbReference type="Proteomes" id="UP000321638">
    <property type="component" value="Unassembled WGS sequence"/>
</dbReference>
<evidence type="ECO:0000259" key="3">
    <source>
        <dbReference type="Pfam" id="PF02775"/>
    </source>
</evidence>
<accession>A0A5C8PUD4</accession>
<dbReference type="GO" id="GO:0016625">
    <property type="term" value="F:oxidoreductase activity, acting on the aldehyde or oxo group of donors, iron-sulfur protein as acceptor"/>
    <property type="evidence" value="ECO:0007669"/>
    <property type="project" value="UniProtKB-ARBA"/>
</dbReference>
<organism evidence="5 6">
    <name type="scientific">Vineibacter terrae</name>
    <dbReference type="NCBI Taxonomy" id="2586908"/>
    <lineage>
        <taxon>Bacteria</taxon>
        <taxon>Pseudomonadati</taxon>
        <taxon>Pseudomonadota</taxon>
        <taxon>Alphaproteobacteria</taxon>
        <taxon>Hyphomicrobiales</taxon>
        <taxon>Vineibacter</taxon>
    </lineage>
</organism>
<dbReference type="AlphaFoldDB" id="A0A5C8PUD4"/>
<feature type="domain" description="Pyruvate/ketoisovalerate oxidoreductase catalytic" evidence="2">
    <location>
        <begin position="738"/>
        <end position="922"/>
    </location>
</feature>
<gene>
    <name evidence="5" type="ORF">FHP25_03945</name>
</gene>
<dbReference type="Gene3D" id="3.40.920.10">
    <property type="entry name" value="Pyruvate-ferredoxin oxidoreductase, PFOR, domain III"/>
    <property type="match status" value="1"/>
</dbReference>
<evidence type="ECO:0000259" key="4">
    <source>
        <dbReference type="Pfam" id="PF20169"/>
    </source>
</evidence>
<reference evidence="5 6" key="1">
    <citation type="submission" date="2019-06" db="EMBL/GenBank/DDBJ databases">
        <title>New taxonomy in bacterial strain CC-CFT640, isolated from vineyard.</title>
        <authorList>
            <person name="Lin S.-Y."/>
            <person name="Tsai C.-F."/>
            <person name="Young C.-C."/>
        </authorList>
    </citation>
    <scope>NUCLEOTIDE SEQUENCE [LARGE SCALE GENOMIC DNA]</scope>
    <source>
        <strain evidence="5 6">CC-CFT640</strain>
    </source>
</reference>
<dbReference type="InterPro" id="IPR019752">
    <property type="entry name" value="Pyrv/ketoisovalerate_OxRed_cat"/>
</dbReference>
<evidence type="ECO:0000256" key="1">
    <source>
        <dbReference type="ARBA" id="ARBA00023002"/>
    </source>
</evidence>
<dbReference type="InterPro" id="IPR051457">
    <property type="entry name" value="2-oxoacid:Fd_oxidoreductase"/>
</dbReference>
<dbReference type="Pfam" id="PF01558">
    <property type="entry name" value="POR"/>
    <property type="match status" value="1"/>
</dbReference>
<dbReference type="GO" id="GO:0045333">
    <property type="term" value="P:cellular respiration"/>
    <property type="evidence" value="ECO:0007669"/>
    <property type="project" value="UniProtKB-ARBA"/>
</dbReference>
<dbReference type="Gene3D" id="3.40.50.970">
    <property type="match status" value="2"/>
</dbReference>
<keyword evidence="5" id="KW-0670">Pyruvate</keyword>
<dbReference type="CDD" id="cd02008">
    <property type="entry name" value="TPP_IOR_alpha"/>
    <property type="match status" value="1"/>
</dbReference>
<keyword evidence="6" id="KW-1185">Reference proteome</keyword>
<name>A0A5C8PUD4_9HYPH</name>
<dbReference type="NCBIfam" id="NF009589">
    <property type="entry name" value="PRK13030.1"/>
    <property type="match status" value="1"/>
</dbReference>
<feature type="domain" description="Thiamine pyrophosphate enzyme TPP-binding" evidence="3">
    <location>
        <begin position="462"/>
        <end position="612"/>
    </location>
</feature>
<keyword evidence="1" id="KW-0560">Oxidoreductase</keyword>
<sequence>MNAPARIADVTLDNYTLEDRYIRERGRVYLTGIQALVRLPMMQKQRDQKAGLNTGGFISGYRGSPLGMYDNALWGAKKHLARHNIHFQPGLNEDLAATAVWGTQQTNLFPTATVDGVFAIWYGKGPGVDRSMDVLKHGNAAGSSKNGGVLVYAGDDHGCQSSTLPHQSEQVFTAAMIPVLNPATVQEYIDFGILGFAMSRYSGCWIGFKAISETVESGASVDVDPERIKIVIPTDFDIPEGGLNIRNPDPPLDQERRLHGPKMEAVKAFARANGIDRVVLDAPKARLGVMTTGKAYLDTRQALEDLGITEAKAQALGIRLYKVGMTWPLEPAGARAFADGLEEIIVVEEKRSNLEDQLVKLLYNLPGDRRPIVIGKEDEDGRRIQPTEGELSPTGVARVIADRLMKHGGDSPEMRQRLARVEAKEKLLAAPASKTVRTPFFCSGCPHNTSTRVPEGSRALAGIGCHGMAVWMPDRRTSLISHMGGEGVTWIGTAPFTSEKHVFQNLGDGTYHHSGLMAIRAAAAAGVNITYKILFNDAVAMTGGQPHDGPLTVPQITQQVAAEGANRIVVVTDEPDKYPAGTNFAPGVTIRHRDELDAIQRELREVPGLTVIVYDQTCAAEKRRRRKRGTFPDPQKRAFINDAVCEGCGDCSEKSNCVSVKPLETELGRKRQIDQSNCNKDFSCVNGFCPSFVTVHGGRLKRNRKAAGDAAADPFANLPMPTLRPLSEPYGILVTGIGGTGVITVGALIGMAAHLEGRGCTVLDFTGLAQKNGAVMSHIRLAPAPADLHAVRIAAGGANLVLGCDMVVAASPGALSRIEQGVTKAVINAYVQPTASFVLNNDIDFEQQVMMRSIREAAGTPATEFVDATGLATAILGDSIATNLFMLGYAWQKGLVPLSLAALHRAIELNGVAVEANIRTLNWGRLAAHDPEAVEAVARPQMREEKLPQPTLDELVKRRVELLTQYQDAAYAERYRAFVGKAIAAEQEKTKGRNGFAEAVAKSLYKLMAYKDEYEVARLYTDGEFLKKLRQQFEGDFKLKFNLAPPLLADRDPATGHLIKGEYGPWVFTMFKVLAKLKGLRGTRLDIFGRTEERKTERRLIEEYMATISDVIGALSPQNHAMAVQIAALPDQIRGFGHVKEKNLAKVKEREANLLAAFRKPAAPPALAAE</sequence>
<dbReference type="Pfam" id="PF02775">
    <property type="entry name" value="TPP_enzyme_C"/>
    <property type="match status" value="1"/>
</dbReference>
<dbReference type="InterPro" id="IPR011766">
    <property type="entry name" value="TPP_enzyme_TPP-bd"/>
</dbReference>
<evidence type="ECO:0000313" key="6">
    <source>
        <dbReference type="Proteomes" id="UP000321638"/>
    </source>
</evidence>
<comment type="caution">
    <text evidence="5">The sequence shown here is derived from an EMBL/GenBank/DDBJ whole genome shotgun (WGS) entry which is preliminary data.</text>
</comment>
<dbReference type="Pfam" id="PF20169">
    <property type="entry name" value="DUF6537"/>
    <property type="match status" value="1"/>
</dbReference>
<evidence type="ECO:0000259" key="2">
    <source>
        <dbReference type="Pfam" id="PF01558"/>
    </source>
</evidence>
<dbReference type="RefSeq" id="WP_147845599.1">
    <property type="nucleotide sequence ID" value="NZ_VDUZ01000003.1"/>
</dbReference>
<dbReference type="InterPro" id="IPR046667">
    <property type="entry name" value="DUF6537"/>
</dbReference>
<dbReference type="CDD" id="cd07034">
    <property type="entry name" value="TPP_PYR_PFOR_IOR-alpha_like"/>
    <property type="match status" value="1"/>
</dbReference>
<dbReference type="GO" id="GO:0030976">
    <property type="term" value="F:thiamine pyrophosphate binding"/>
    <property type="evidence" value="ECO:0007669"/>
    <property type="project" value="InterPro"/>
</dbReference>
<feature type="domain" description="DUF6537" evidence="4">
    <location>
        <begin position="952"/>
        <end position="1151"/>
    </location>
</feature>
<dbReference type="NCBIfam" id="NF009588">
    <property type="entry name" value="PRK13029.1"/>
    <property type="match status" value="1"/>
</dbReference>
<dbReference type="SUPFAM" id="SSF52518">
    <property type="entry name" value="Thiamin diphosphate-binding fold (THDP-binding)"/>
    <property type="match status" value="2"/>
</dbReference>
<dbReference type="InterPro" id="IPR002880">
    <property type="entry name" value="Pyrv_Fd/Flavodoxin_OxRdtase_N"/>
</dbReference>
<protein>
    <submittedName>
        <fullName evidence="5">Indolepyruvate ferredoxin oxidoreductase family protein</fullName>
    </submittedName>
</protein>
<dbReference type="InterPro" id="IPR029061">
    <property type="entry name" value="THDP-binding"/>
</dbReference>
<dbReference type="PANTHER" id="PTHR48084">
    <property type="entry name" value="2-OXOGLUTARATE OXIDOREDUCTASE SUBUNIT KORB-RELATED"/>
    <property type="match status" value="1"/>
</dbReference>
<evidence type="ECO:0000313" key="5">
    <source>
        <dbReference type="EMBL" id="TXL81691.1"/>
    </source>
</evidence>
<dbReference type="OrthoDB" id="9803617at2"/>
<dbReference type="GO" id="GO:0044281">
    <property type="term" value="P:small molecule metabolic process"/>
    <property type="evidence" value="ECO:0007669"/>
    <property type="project" value="UniProtKB-ARBA"/>
</dbReference>
<dbReference type="InterPro" id="IPR002869">
    <property type="entry name" value="Pyrv_flavodox_OxRed_cen"/>
</dbReference>
<proteinExistence type="predicted"/>
<dbReference type="PANTHER" id="PTHR48084:SF3">
    <property type="entry name" value="SUBUNIT OF PYRUVATE:FLAVODOXIN OXIDOREDUCTASE"/>
    <property type="match status" value="1"/>
</dbReference>
<dbReference type="EMBL" id="VDUZ01000003">
    <property type="protein sequence ID" value="TXL81691.1"/>
    <property type="molecule type" value="Genomic_DNA"/>
</dbReference>
<dbReference type="SUPFAM" id="SSF53323">
    <property type="entry name" value="Pyruvate-ferredoxin oxidoreductase, PFOR, domain III"/>
    <property type="match status" value="1"/>
</dbReference>